<keyword evidence="7" id="KW-1185">Reference proteome</keyword>
<dbReference type="Gene3D" id="2.30.22.10">
    <property type="entry name" value="Head domain of nucleotide exchange factor GrpE"/>
    <property type="match status" value="1"/>
</dbReference>
<name>A0A838ZLH1_9FLAO</name>
<evidence type="ECO:0000256" key="5">
    <source>
        <dbReference type="SAM" id="Coils"/>
    </source>
</evidence>
<comment type="caution">
    <text evidence="6">The sequence shown here is derived from an EMBL/GenBank/DDBJ whole genome shotgun (WGS) entry which is preliminary data.</text>
</comment>
<dbReference type="Gene3D" id="3.90.20.20">
    <property type="match status" value="1"/>
</dbReference>
<reference evidence="6 7" key="1">
    <citation type="submission" date="2020-07" db="EMBL/GenBank/DDBJ databases">
        <title>Moheibacter lacus sp. nov., a member of the family Flavobacteriaceae isolated from freshwater lake sediment.</title>
        <authorList>
            <person name="Liu Y."/>
        </authorList>
    </citation>
    <scope>NUCLEOTIDE SEQUENCE [LARGE SCALE GENOMIC DNA]</scope>
    <source>
        <strain evidence="6 7">BDHS18</strain>
    </source>
</reference>
<evidence type="ECO:0000313" key="6">
    <source>
        <dbReference type="EMBL" id="MBA5628590.1"/>
    </source>
</evidence>
<keyword evidence="3" id="KW-0346">Stress response</keyword>
<evidence type="ECO:0000256" key="2">
    <source>
        <dbReference type="ARBA" id="ARBA00023186"/>
    </source>
</evidence>
<evidence type="ECO:0000256" key="4">
    <source>
        <dbReference type="RuleBase" id="RU004478"/>
    </source>
</evidence>
<evidence type="ECO:0000256" key="1">
    <source>
        <dbReference type="ARBA" id="ARBA00009054"/>
    </source>
</evidence>
<dbReference type="InterPro" id="IPR009012">
    <property type="entry name" value="GrpE_head"/>
</dbReference>
<dbReference type="PANTHER" id="PTHR21237">
    <property type="entry name" value="GRPE PROTEIN"/>
    <property type="match status" value="1"/>
</dbReference>
<dbReference type="AlphaFoldDB" id="A0A838ZLH1"/>
<dbReference type="EMBL" id="JACDZE010000001">
    <property type="protein sequence ID" value="MBA5628590.1"/>
    <property type="molecule type" value="Genomic_DNA"/>
</dbReference>
<comment type="subcellular location">
    <subcellularLocation>
        <location evidence="3">Cytoplasm</location>
    </subcellularLocation>
</comment>
<accession>A0A838ZLH1</accession>
<comment type="subunit">
    <text evidence="3">Homodimer.</text>
</comment>
<comment type="similarity">
    <text evidence="1 3 4">Belongs to the GrpE family.</text>
</comment>
<dbReference type="PANTHER" id="PTHR21237:SF23">
    <property type="entry name" value="GRPE PROTEIN HOMOLOG, MITOCHONDRIAL"/>
    <property type="match status" value="1"/>
</dbReference>
<keyword evidence="3" id="KW-0963">Cytoplasm</keyword>
<sequence>MFLKIKSKIRKMSENNIPNEINEEIQNQVNEVQDDLEVEMSELEALKAEIQKEKDQYLRLFAEFDNYKKRTTKERFDIFKTANAEVITALLPVLDDFDRAIKELEKKEDQEVLKGVQLIQNKLIETLRGKGLKALEIQSGHDFDTDTMEAITQIPAPTEDLKGKVVDVIETGYALNDKVIRFAKVVIGQ</sequence>
<dbReference type="GO" id="GO:0006457">
    <property type="term" value="P:protein folding"/>
    <property type="evidence" value="ECO:0007669"/>
    <property type="project" value="InterPro"/>
</dbReference>
<dbReference type="InterPro" id="IPR000740">
    <property type="entry name" value="GrpE"/>
</dbReference>
<proteinExistence type="inferred from homology"/>
<dbReference type="Pfam" id="PF01025">
    <property type="entry name" value="GrpE"/>
    <property type="match status" value="1"/>
</dbReference>
<protein>
    <recommendedName>
        <fullName evidence="3">Protein GrpE</fullName>
    </recommendedName>
    <alternativeName>
        <fullName evidence="3">HSP-70 cofactor</fullName>
    </alternativeName>
</protein>
<dbReference type="CDD" id="cd00446">
    <property type="entry name" value="GrpE"/>
    <property type="match status" value="1"/>
</dbReference>
<dbReference type="GO" id="GO:0000774">
    <property type="term" value="F:adenyl-nucleotide exchange factor activity"/>
    <property type="evidence" value="ECO:0007669"/>
    <property type="project" value="InterPro"/>
</dbReference>
<gene>
    <name evidence="3" type="primary">grpE</name>
    <name evidence="6" type="ORF">HU137_02255</name>
</gene>
<evidence type="ECO:0000256" key="3">
    <source>
        <dbReference type="HAMAP-Rule" id="MF_01151"/>
    </source>
</evidence>
<dbReference type="InterPro" id="IPR013805">
    <property type="entry name" value="GrpE_CC"/>
</dbReference>
<dbReference type="SUPFAM" id="SSF58014">
    <property type="entry name" value="Coiled-coil domain of nucleotide exchange factor GrpE"/>
    <property type="match status" value="1"/>
</dbReference>
<dbReference type="HAMAP" id="MF_01151">
    <property type="entry name" value="GrpE"/>
    <property type="match status" value="1"/>
</dbReference>
<dbReference type="GO" id="GO:0042803">
    <property type="term" value="F:protein homodimerization activity"/>
    <property type="evidence" value="ECO:0007669"/>
    <property type="project" value="InterPro"/>
</dbReference>
<dbReference type="GO" id="GO:0051087">
    <property type="term" value="F:protein-folding chaperone binding"/>
    <property type="evidence" value="ECO:0007669"/>
    <property type="project" value="InterPro"/>
</dbReference>
<dbReference type="PRINTS" id="PR00773">
    <property type="entry name" value="GRPEPROTEIN"/>
</dbReference>
<keyword evidence="5" id="KW-0175">Coiled coil</keyword>
<organism evidence="6 7">
    <name type="scientific">Moheibacter lacus</name>
    <dbReference type="NCBI Taxonomy" id="2745851"/>
    <lineage>
        <taxon>Bacteria</taxon>
        <taxon>Pseudomonadati</taxon>
        <taxon>Bacteroidota</taxon>
        <taxon>Flavobacteriia</taxon>
        <taxon>Flavobacteriales</taxon>
        <taxon>Weeksellaceae</taxon>
        <taxon>Moheibacter</taxon>
    </lineage>
</organism>
<feature type="coiled-coil region" evidence="5">
    <location>
        <begin position="22"/>
        <end position="63"/>
    </location>
</feature>
<dbReference type="GO" id="GO:0051082">
    <property type="term" value="F:unfolded protein binding"/>
    <property type="evidence" value="ECO:0007669"/>
    <property type="project" value="TreeGrafter"/>
</dbReference>
<keyword evidence="2 3" id="KW-0143">Chaperone</keyword>
<evidence type="ECO:0000313" key="7">
    <source>
        <dbReference type="Proteomes" id="UP000552241"/>
    </source>
</evidence>
<dbReference type="GO" id="GO:0005737">
    <property type="term" value="C:cytoplasm"/>
    <property type="evidence" value="ECO:0007669"/>
    <property type="project" value="UniProtKB-SubCell"/>
</dbReference>
<dbReference type="SUPFAM" id="SSF51064">
    <property type="entry name" value="Head domain of nucleotide exchange factor GrpE"/>
    <property type="match status" value="1"/>
</dbReference>
<dbReference type="Proteomes" id="UP000552241">
    <property type="component" value="Unassembled WGS sequence"/>
</dbReference>
<comment type="function">
    <text evidence="3">Participates actively in the response to hyperosmotic and heat shock by preventing the aggregation of stress-denatured proteins, in association with DnaK and GrpE. It is the nucleotide exchange factor for DnaK and may function as a thermosensor. Unfolded proteins bind initially to DnaJ; upon interaction with the DnaJ-bound protein, DnaK hydrolyzes its bound ATP, resulting in the formation of a stable complex. GrpE releases ADP from DnaK; ATP binding to DnaK triggers the release of the substrate protein, thus completing the reaction cycle. Several rounds of ATP-dependent interactions between DnaJ, DnaK and GrpE are required for fully efficient folding.</text>
</comment>